<feature type="region of interest" description="Disordered" evidence="6">
    <location>
        <begin position="654"/>
        <end position="673"/>
    </location>
</feature>
<evidence type="ECO:0000256" key="2">
    <source>
        <dbReference type="ARBA" id="ARBA00022771"/>
    </source>
</evidence>
<feature type="compositionally biased region" description="Low complexity" evidence="6">
    <location>
        <begin position="600"/>
        <end position="611"/>
    </location>
</feature>
<reference evidence="9" key="1">
    <citation type="journal article" date="2019" name="Curr. Biol.">
        <title>Genome Sequence of Striga asiatica Provides Insight into the Evolution of Plant Parasitism.</title>
        <authorList>
            <person name="Yoshida S."/>
            <person name="Kim S."/>
            <person name="Wafula E.K."/>
            <person name="Tanskanen J."/>
            <person name="Kim Y.M."/>
            <person name="Honaas L."/>
            <person name="Yang Z."/>
            <person name="Spallek T."/>
            <person name="Conn C.E."/>
            <person name="Ichihashi Y."/>
            <person name="Cheong K."/>
            <person name="Cui S."/>
            <person name="Der J.P."/>
            <person name="Gundlach H."/>
            <person name="Jiao Y."/>
            <person name="Hori C."/>
            <person name="Ishida J.K."/>
            <person name="Kasahara H."/>
            <person name="Kiba T."/>
            <person name="Kim M.S."/>
            <person name="Koo N."/>
            <person name="Laohavisit A."/>
            <person name="Lee Y.H."/>
            <person name="Lumba S."/>
            <person name="McCourt P."/>
            <person name="Mortimer J.C."/>
            <person name="Mutuku J.M."/>
            <person name="Nomura T."/>
            <person name="Sasaki-Sekimoto Y."/>
            <person name="Seto Y."/>
            <person name="Wang Y."/>
            <person name="Wakatake T."/>
            <person name="Sakakibara H."/>
            <person name="Demura T."/>
            <person name="Yamaguchi S."/>
            <person name="Yoneyama K."/>
            <person name="Manabe R.I."/>
            <person name="Nelson D.C."/>
            <person name="Schulman A.H."/>
            <person name="Timko M.P."/>
            <person name="dePamphilis C.W."/>
            <person name="Choi D."/>
            <person name="Shirasu K."/>
        </authorList>
    </citation>
    <scope>NUCLEOTIDE SEQUENCE [LARGE SCALE GENOMIC DNA]</scope>
    <source>
        <strain evidence="9">cv. UVA1</strain>
    </source>
</reference>
<feature type="region of interest" description="Disordered" evidence="6">
    <location>
        <begin position="92"/>
        <end position="185"/>
    </location>
</feature>
<evidence type="ECO:0000256" key="3">
    <source>
        <dbReference type="ARBA" id="ARBA00022833"/>
    </source>
</evidence>
<dbReference type="PANTHER" id="PTHR33304:SF9">
    <property type="entry name" value="RING_FYVE_PHD ZINC FINGER SUPERFAMILY PROTEIN"/>
    <property type="match status" value="1"/>
</dbReference>
<sequence>MRATPENFKGLSICSVSEAVVYRGKKGTCNVCSAPCSSCFHVKKDLMKPNDESAGETVAENIEIEQPSVLSTVAGMNSISDSICKNAVGKTSLRTSNGSASDDGVVHSKSDGRRVPEGHDDCLSGISGTNEHPTNNVATEKSMMKYNRPGKVSGANSSQVQSNFSPASNGIYVSPSQNPRDLKDDKISSTKSELLDGSNESRDLISARGVAFDVCGDPLATAVSPNRKNDHMEVETQPVDEMEESDMMEQDVKVCDICGDAGREDLLAICSRCSDGAEHTYCMREMRTEVPEGEWLCEECQALERAVKRREIKIERKNEIEKNNSGHTTSEHLNNSEVDGQKTKGLTRISSKRHRDDDDDDDAEVSSLVKKPALESKLGSPRPLNSGKAAVLTRENCVKILDKGRVQPQDIAPVNDTAESGSSASDPRVHGFRGTFAKSNSFSSLNSKPKVKLVGQAVIQGQKSAKEVSSFRHKEGVVRSMGKSMSFKSTNSGRPESKVKMLSPRLSHIQDIKNTKQRNSFERQRAFRTERSSISSTSRIDKRTPSLATMANNHETKPVQADSKPSTLSRSSSLSARRTADLTSSSGEFKRPLVHGHCTVGGSSTNGVSSNENKVNQANLKSDSISAERSALNMDVGIPVGLPRLRDLTNSCERMKDCSGSRSGPPSAMPARDEGDKLKAAIEAAVLRKPGVYRKNRAVGQSDDSSMPSLGVEVTCHQDPISSSAANRKLSSAGELPEGPTIARNLIADSHKQENSDSVKQSSLVPVEGLPTAGQDGVHSSSSRRDRVYRGSFVISRSGKTMDSWDGIQAHLSTCASPKVTEAANKFNSRISLNEVPRSSTWPIHFQEHGVREDNIALFFFAKDLDSYDKIYKVLLDNMMKNDLALKGNVDGVELLIFPSSQLPDNSQRWNMLYFLWGVFRGKKESCLRQMPKSPNQFSAPRNIPTPIMSLPENRCSLRPIAENQNGSKEAVTQVLEMPASEKLQRLLSSSNRDSDANFVDRLDHQLNSTSPPAIQNDNANRCQDMTRTSQERDTSSSCSPLHHATENGCSPQKQLEQLDTPVDSHQLTKSVAGPPEEFINEACTKDKIDELRLPARLAESETVLKDHERWMFNNNQYMLPGPSSSPVVPPTLFGGATRVLPGNDAGNDICQKTNNHHNFILDQTAAAAAAERRFFPTAESQLPWKLHNHHHHVVEQEDSLSDRLAPPDLELALGASDRKSPPPAANIQSYDLVRMGSKAVVNDNKVNEDDVAGGTEVEDDVAGGTEVEDDVAAALSLSLSFPFPEKEMTPKSKTERTCQQDLNASLWKFGR</sequence>
<feature type="domain" description="Zinc finger PHD-type" evidence="7">
    <location>
        <begin position="254"/>
        <end position="301"/>
    </location>
</feature>
<gene>
    <name evidence="8" type="ORF">STAS_27817</name>
</gene>
<dbReference type="GO" id="GO:0140566">
    <property type="term" value="F:histone reader activity"/>
    <property type="evidence" value="ECO:0007669"/>
    <property type="project" value="InterPro"/>
</dbReference>
<dbReference type="Gene3D" id="3.30.40.10">
    <property type="entry name" value="Zinc/RING finger domain, C3HC4 (zinc finger)"/>
    <property type="match status" value="1"/>
</dbReference>
<dbReference type="OrthoDB" id="787137at2759"/>
<feature type="region of interest" description="Disordered" evidence="6">
    <location>
        <begin position="1006"/>
        <end position="1051"/>
    </location>
</feature>
<feature type="compositionally biased region" description="Low complexity" evidence="6">
    <location>
        <begin position="566"/>
        <end position="577"/>
    </location>
</feature>
<proteinExistence type="predicted"/>
<evidence type="ECO:0000259" key="7">
    <source>
        <dbReference type="SMART" id="SM00249"/>
    </source>
</evidence>
<dbReference type="InterPro" id="IPR011011">
    <property type="entry name" value="Znf_FYVE_PHD"/>
</dbReference>
<keyword evidence="2" id="KW-0863">Zinc-finger</keyword>
<dbReference type="InterPro" id="IPR049914">
    <property type="entry name" value="PHD1-3/5-6"/>
</dbReference>
<dbReference type="InterPro" id="IPR013083">
    <property type="entry name" value="Znf_RING/FYVE/PHD"/>
</dbReference>
<evidence type="ECO:0000256" key="4">
    <source>
        <dbReference type="ARBA" id="ARBA00023015"/>
    </source>
</evidence>
<dbReference type="GO" id="GO:0034244">
    <property type="term" value="P:negative regulation of transcription elongation by RNA polymerase II"/>
    <property type="evidence" value="ECO:0007669"/>
    <property type="project" value="InterPro"/>
</dbReference>
<feature type="region of interest" description="Disordered" evidence="6">
    <location>
        <begin position="470"/>
        <end position="612"/>
    </location>
</feature>
<dbReference type="Proteomes" id="UP000325081">
    <property type="component" value="Unassembled WGS sequence"/>
</dbReference>
<evidence type="ECO:0000256" key="5">
    <source>
        <dbReference type="ARBA" id="ARBA00023163"/>
    </source>
</evidence>
<dbReference type="GO" id="GO:0008270">
    <property type="term" value="F:zinc ion binding"/>
    <property type="evidence" value="ECO:0007669"/>
    <property type="project" value="UniProtKB-KW"/>
</dbReference>
<name>A0A5A7QZI7_STRAF</name>
<keyword evidence="5" id="KW-0804">Transcription</keyword>
<evidence type="ECO:0000256" key="6">
    <source>
        <dbReference type="SAM" id="MobiDB-lite"/>
    </source>
</evidence>
<dbReference type="EMBL" id="BKCP01009292">
    <property type="protein sequence ID" value="GER50508.1"/>
    <property type="molecule type" value="Genomic_DNA"/>
</dbReference>
<dbReference type="SUPFAM" id="SSF57903">
    <property type="entry name" value="FYVE/PHD zinc finger"/>
    <property type="match status" value="1"/>
</dbReference>
<feature type="compositionally biased region" description="Polar residues" evidence="6">
    <location>
        <begin position="1006"/>
        <end position="1029"/>
    </location>
</feature>
<keyword evidence="1" id="KW-0479">Metal-binding</keyword>
<dbReference type="SMART" id="SM00249">
    <property type="entry name" value="PHD"/>
    <property type="match status" value="1"/>
</dbReference>
<feature type="region of interest" description="Disordered" evidence="6">
    <location>
        <begin position="320"/>
        <end position="365"/>
    </location>
</feature>
<keyword evidence="9" id="KW-1185">Reference proteome</keyword>
<feature type="compositionally biased region" description="Polar residues" evidence="6">
    <location>
        <begin position="126"/>
        <end position="139"/>
    </location>
</feature>
<organism evidence="8 9">
    <name type="scientific">Striga asiatica</name>
    <name type="common">Asiatic witchweed</name>
    <name type="synonym">Buchnera asiatica</name>
    <dbReference type="NCBI Taxonomy" id="4170"/>
    <lineage>
        <taxon>Eukaryota</taxon>
        <taxon>Viridiplantae</taxon>
        <taxon>Streptophyta</taxon>
        <taxon>Embryophyta</taxon>
        <taxon>Tracheophyta</taxon>
        <taxon>Spermatophyta</taxon>
        <taxon>Magnoliopsida</taxon>
        <taxon>eudicotyledons</taxon>
        <taxon>Gunneridae</taxon>
        <taxon>Pentapetalae</taxon>
        <taxon>asterids</taxon>
        <taxon>lamiids</taxon>
        <taxon>Lamiales</taxon>
        <taxon>Orobanchaceae</taxon>
        <taxon>Buchnereae</taxon>
        <taxon>Striga</taxon>
    </lineage>
</organism>
<feature type="compositionally biased region" description="Basic and acidic residues" evidence="6">
    <location>
        <begin position="508"/>
        <end position="531"/>
    </location>
</feature>
<keyword evidence="3" id="KW-0862">Zinc</keyword>
<dbReference type="PANTHER" id="PTHR33304">
    <property type="match status" value="1"/>
</dbReference>
<feature type="region of interest" description="Disordered" evidence="6">
    <location>
        <begin position="409"/>
        <end position="432"/>
    </location>
</feature>
<feature type="compositionally biased region" description="Polar residues" evidence="6">
    <location>
        <begin position="325"/>
        <end position="338"/>
    </location>
</feature>
<keyword evidence="4" id="KW-0805">Transcription regulation</keyword>
<dbReference type="InterPro" id="IPR056280">
    <property type="entry name" value="AIPP2-like_SPOC"/>
</dbReference>
<protein>
    <submittedName>
        <fullName evidence="8">RING/FYVE/PHD zinc finger-related protein</fullName>
    </submittedName>
</protein>
<accession>A0A5A7QZI7</accession>
<dbReference type="Pfam" id="PF23121">
    <property type="entry name" value="SPOC_AIPP2"/>
    <property type="match status" value="1"/>
</dbReference>
<evidence type="ECO:0000313" key="9">
    <source>
        <dbReference type="Proteomes" id="UP000325081"/>
    </source>
</evidence>
<feature type="compositionally biased region" description="Polar residues" evidence="6">
    <location>
        <begin position="154"/>
        <end position="168"/>
    </location>
</feature>
<feature type="region of interest" description="Disordered" evidence="6">
    <location>
        <begin position="751"/>
        <end position="784"/>
    </location>
</feature>
<evidence type="ECO:0000313" key="8">
    <source>
        <dbReference type="EMBL" id="GER50508.1"/>
    </source>
</evidence>
<comment type="caution">
    <text evidence="8">The sequence shown here is derived from an EMBL/GenBank/DDBJ whole genome shotgun (WGS) entry which is preliminary data.</text>
</comment>
<feature type="compositionally biased region" description="Basic and acidic residues" evidence="6">
    <location>
        <begin position="104"/>
        <end position="122"/>
    </location>
</feature>
<evidence type="ECO:0000256" key="1">
    <source>
        <dbReference type="ARBA" id="ARBA00022723"/>
    </source>
</evidence>
<dbReference type="InterPro" id="IPR001965">
    <property type="entry name" value="Znf_PHD"/>
</dbReference>